<sequence length="979" mass="105822">MQPKNDLPLPILICSSLPVNFPWGISMSSDDGIRSSIELGFGGVRTSDSRRHVGPPGNGLKTSKSNQNYTITQQTNMQTTTTQPRLQRRMSIVNRIFKNPTKSVSYEPSPISEETVSNLRQSRSDSHYTVPNTPRAVRIQSPIHETGDDVNGSPSQWEKYLPETMISPAFASKTNVSRVCILYNPHSGNKMGQKKADHAKMIFNQAGVHVDLIRLQYRGHAEELLSTMDVAPYDVVCVLGGDGTFHEAVNGYMKRKDTSRLYTPLAVLPGGTGNSMVLELMNTTHLRTAVEHVIRGISAPIDIASVYFPLSDKRMYSFNSLHWGLASEVNVLAEKLRWMGKAIRYGTASVLQMTRGKKQVTVVETTDADGHRQSQIGSFSLGIANNIQTAAKGMRIAPKAKLNDGLLDVVLISSSRLPHLARVGRKFYDGSHISLPYVQYRQVSSFSVVPFVDPSLGEDLENMSTGILDVDGELTGTTPFQCTMMRQSLRMLLGCSWCLTADVLTSCDTGRRRSKMNKNTVSPTTQKLFIACGFVALFLVARIESQRRAESAIVVDVKDSQHDPQLGITITKVVSCNKPASSGSQITVHYTVFDSSIGKPPFSFILGNRQVIEGWEKGLLGACEGEKRKIIIPHQMAYGEKGFGSVIPPLAELTFDVEVLQIKGSEGRVGMKLRPGQFIKSKSRSSVVIWLQQLSTCLRYITSPEPELMRRKVSRMETEIALAFTFILLSYYSSNGRFTTSARLQLSSVPDSGRAVSVCHLQGGCVPEDKASPMTEYLSSCATWSSTSYIQSLLDGGSRELSTSVDRDLDLLTSSSSPPTTPAAFATQSASYPTGCAGNDQTSLQASISGNTATYKTYIGSGSCSGTPANTETYTLGSVCTAGPAGIYYKGYTGSTFNPAPGTNDQITENFVGNSCGGTGGATIRYGVGCSTKACSAANGGSSKVVCLSQGQSYSAPNSGFAVTFSFALLAVAAVISLF</sequence>
<dbReference type="InterPro" id="IPR046357">
    <property type="entry name" value="PPIase_dom_sf"/>
</dbReference>
<keyword evidence="3" id="KW-0418">Kinase</keyword>
<dbReference type="InterPro" id="IPR045540">
    <property type="entry name" value="YegS/DAGK_C"/>
</dbReference>
<dbReference type="PROSITE" id="PS50146">
    <property type="entry name" value="DAGK"/>
    <property type="match status" value="1"/>
</dbReference>
<evidence type="ECO:0000259" key="7">
    <source>
        <dbReference type="PROSITE" id="PS50059"/>
    </source>
</evidence>
<dbReference type="EMBL" id="MDYQ01000012">
    <property type="protein sequence ID" value="PRP88290.1"/>
    <property type="molecule type" value="Genomic_DNA"/>
</dbReference>
<reference evidence="9 10" key="1">
    <citation type="journal article" date="2018" name="Genome Biol. Evol.">
        <title>Multiple Roots of Fruiting Body Formation in Amoebozoa.</title>
        <authorList>
            <person name="Hillmann F."/>
            <person name="Forbes G."/>
            <person name="Novohradska S."/>
            <person name="Ferling I."/>
            <person name="Riege K."/>
            <person name="Groth M."/>
            <person name="Westermann M."/>
            <person name="Marz M."/>
            <person name="Spaller T."/>
            <person name="Winckler T."/>
            <person name="Schaap P."/>
            <person name="Glockner G."/>
        </authorList>
    </citation>
    <scope>NUCLEOTIDE SEQUENCE [LARGE SCALE GENOMIC DNA]</scope>
    <source>
        <strain evidence="9 10">Jena</strain>
    </source>
</reference>
<feature type="region of interest" description="Disordered" evidence="6">
    <location>
        <begin position="45"/>
        <end position="65"/>
    </location>
</feature>
<dbReference type="InParanoid" id="A0A2P6NWF4"/>
<evidence type="ECO:0000256" key="5">
    <source>
        <dbReference type="PROSITE-ProRule" id="PRU00277"/>
    </source>
</evidence>
<dbReference type="InterPro" id="IPR050187">
    <property type="entry name" value="Lipid_Phosphate_FormReg"/>
</dbReference>
<keyword evidence="1" id="KW-0808">Transferase</keyword>
<keyword evidence="4" id="KW-0067">ATP-binding</keyword>
<dbReference type="GO" id="GO:0005737">
    <property type="term" value="C:cytoplasm"/>
    <property type="evidence" value="ECO:0007669"/>
    <property type="project" value="TreeGrafter"/>
</dbReference>
<dbReference type="GO" id="GO:0001727">
    <property type="term" value="F:lipid kinase activity"/>
    <property type="evidence" value="ECO:0007669"/>
    <property type="project" value="TreeGrafter"/>
</dbReference>
<accession>A0A2P6NWF4</accession>
<keyword evidence="5" id="KW-0413">Isomerase</keyword>
<dbReference type="Gene3D" id="3.10.50.40">
    <property type="match status" value="1"/>
</dbReference>
<keyword evidence="2" id="KW-0547">Nucleotide-binding</keyword>
<dbReference type="EC" id="5.2.1.8" evidence="5"/>
<dbReference type="Pfam" id="PF00781">
    <property type="entry name" value="DAGK_cat"/>
    <property type="match status" value="1"/>
</dbReference>
<protein>
    <recommendedName>
        <fullName evidence="5">peptidylprolyl isomerase</fullName>
        <ecNumber evidence="5">5.2.1.8</ecNumber>
    </recommendedName>
</protein>
<dbReference type="PROSITE" id="PS50059">
    <property type="entry name" value="FKBP_PPIASE"/>
    <property type="match status" value="1"/>
</dbReference>
<dbReference type="InterPro" id="IPR016064">
    <property type="entry name" value="NAD/diacylglycerol_kinase_sf"/>
</dbReference>
<dbReference type="SUPFAM" id="SSF111331">
    <property type="entry name" value="NAD kinase/diacylglycerol kinase-like"/>
    <property type="match status" value="1"/>
</dbReference>
<dbReference type="Pfam" id="PF00254">
    <property type="entry name" value="FKBP_C"/>
    <property type="match status" value="1"/>
</dbReference>
<comment type="catalytic activity">
    <reaction evidence="5">
        <text>[protein]-peptidylproline (omega=180) = [protein]-peptidylproline (omega=0)</text>
        <dbReference type="Rhea" id="RHEA:16237"/>
        <dbReference type="Rhea" id="RHEA-COMP:10747"/>
        <dbReference type="Rhea" id="RHEA-COMP:10748"/>
        <dbReference type="ChEBI" id="CHEBI:83833"/>
        <dbReference type="ChEBI" id="CHEBI:83834"/>
        <dbReference type="EC" id="5.2.1.8"/>
    </reaction>
</comment>
<evidence type="ECO:0000256" key="2">
    <source>
        <dbReference type="ARBA" id="ARBA00022741"/>
    </source>
</evidence>
<proteinExistence type="predicted"/>
<dbReference type="Proteomes" id="UP000241769">
    <property type="component" value="Unassembled WGS sequence"/>
</dbReference>
<dbReference type="Pfam" id="PF19279">
    <property type="entry name" value="YegS_C"/>
    <property type="match status" value="1"/>
</dbReference>
<organism evidence="9 10">
    <name type="scientific">Planoprotostelium fungivorum</name>
    <dbReference type="NCBI Taxonomy" id="1890364"/>
    <lineage>
        <taxon>Eukaryota</taxon>
        <taxon>Amoebozoa</taxon>
        <taxon>Evosea</taxon>
        <taxon>Variosea</taxon>
        <taxon>Cavosteliida</taxon>
        <taxon>Cavosteliaceae</taxon>
        <taxon>Planoprotostelium</taxon>
    </lineage>
</organism>
<evidence type="ECO:0000259" key="8">
    <source>
        <dbReference type="PROSITE" id="PS50146"/>
    </source>
</evidence>
<dbReference type="GO" id="GO:0003755">
    <property type="term" value="F:peptidyl-prolyl cis-trans isomerase activity"/>
    <property type="evidence" value="ECO:0007669"/>
    <property type="project" value="UniProtKB-KW"/>
</dbReference>
<evidence type="ECO:0000313" key="9">
    <source>
        <dbReference type="EMBL" id="PRP88290.1"/>
    </source>
</evidence>
<dbReference type="GO" id="GO:0005524">
    <property type="term" value="F:ATP binding"/>
    <property type="evidence" value="ECO:0007669"/>
    <property type="project" value="UniProtKB-KW"/>
</dbReference>
<dbReference type="InterPro" id="IPR001179">
    <property type="entry name" value="PPIase_FKBP_dom"/>
</dbReference>
<dbReference type="AlphaFoldDB" id="A0A2P6NWF4"/>
<dbReference type="Gene3D" id="3.40.50.10330">
    <property type="entry name" value="Probable inorganic polyphosphate/atp-NAD kinase, domain 1"/>
    <property type="match status" value="1"/>
</dbReference>
<dbReference type="OrthoDB" id="16101at2759"/>
<gene>
    <name evidence="9" type="ORF">PROFUN_03399</name>
</gene>
<dbReference type="InterPro" id="IPR001206">
    <property type="entry name" value="Diacylglycerol_kinase_cat_dom"/>
</dbReference>
<dbReference type="GO" id="GO:0016020">
    <property type="term" value="C:membrane"/>
    <property type="evidence" value="ECO:0007669"/>
    <property type="project" value="TreeGrafter"/>
</dbReference>
<dbReference type="Gene3D" id="2.60.200.40">
    <property type="match status" value="1"/>
</dbReference>
<dbReference type="PANTHER" id="PTHR12358">
    <property type="entry name" value="SPHINGOSINE KINASE"/>
    <property type="match status" value="1"/>
</dbReference>
<dbReference type="SUPFAM" id="SSF54534">
    <property type="entry name" value="FKBP-like"/>
    <property type="match status" value="1"/>
</dbReference>
<comment type="caution">
    <text evidence="9">The sequence shown here is derived from an EMBL/GenBank/DDBJ whole genome shotgun (WGS) entry which is preliminary data.</text>
</comment>
<feature type="domain" description="DAGKc" evidence="8">
    <location>
        <begin position="174"/>
        <end position="310"/>
    </location>
</feature>
<evidence type="ECO:0000313" key="10">
    <source>
        <dbReference type="Proteomes" id="UP000241769"/>
    </source>
</evidence>
<evidence type="ECO:0000256" key="6">
    <source>
        <dbReference type="SAM" id="MobiDB-lite"/>
    </source>
</evidence>
<dbReference type="GO" id="GO:0046512">
    <property type="term" value="P:sphingosine biosynthetic process"/>
    <property type="evidence" value="ECO:0007669"/>
    <property type="project" value="TreeGrafter"/>
</dbReference>
<feature type="domain" description="PPIase FKBP-type" evidence="7">
    <location>
        <begin position="591"/>
        <end position="663"/>
    </location>
</feature>
<evidence type="ECO:0000256" key="3">
    <source>
        <dbReference type="ARBA" id="ARBA00022777"/>
    </source>
</evidence>
<evidence type="ECO:0000256" key="4">
    <source>
        <dbReference type="ARBA" id="ARBA00022840"/>
    </source>
</evidence>
<dbReference type="InterPro" id="IPR017438">
    <property type="entry name" value="ATP-NAD_kinase_N"/>
</dbReference>
<name>A0A2P6NWF4_9EUKA</name>
<dbReference type="PANTHER" id="PTHR12358:SF110">
    <property type="entry name" value="SPHINGOSINE KINASE RELATED PROTEIN"/>
    <property type="match status" value="1"/>
</dbReference>
<keyword evidence="5" id="KW-0697">Rotamase</keyword>
<keyword evidence="10" id="KW-1185">Reference proteome</keyword>
<dbReference type="SMART" id="SM00046">
    <property type="entry name" value="DAGKc"/>
    <property type="match status" value="1"/>
</dbReference>
<evidence type="ECO:0000256" key="1">
    <source>
        <dbReference type="ARBA" id="ARBA00022679"/>
    </source>
</evidence>
<dbReference type="STRING" id="1890364.A0A2P6NWF4"/>